<evidence type="ECO:0000313" key="3">
    <source>
        <dbReference type="EMBL" id="SVA51255.1"/>
    </source>
</evidence>
<evidence type="ECO:0000256" key="2">
    <source>
        <dbReference type="SAM" id="Phobius"/>
    </source>
</evidence>
<keyword evidence="2" id="KW-0812">Transmembrane</keyword>
<organism evidence="3">
    <name type="scientific">marine metagenome</name>
    <dbReference type="NCBI Taxonomy" id="408172"/>
    <lineage>
        <taxon>unclassified sequences</taxon>
        <taxon>metagenomes</taxon>
        <taxon>ecological metagenomes</taxon>
    </lineage>
</organism>
<gene>
    <name evidence="3" type="ORF">METZ01_LOCUS104109</name>
</gene>
<reference evidence="3" key="1">
    <citation type="submission" date="2018-05" db="EMBL/GenBank/DDBJ databases">
        <authorList>
            <person name="Lanie J.A."/>
            <person name="Ng W.-L."/>
            <person name="Kazmierczak K.M."/>
            <person name="Andrzejewski T.M."/>
            <person name="Davidsen T.M."/>
            <person name="Wayne K.J."/>
            <person name="Tettelin H."/>
            <person name="Glass J.I."/>
            <person name="Rusch D."/>
            <person name="Podicherti R."/>
            <person name="Tsui H.-C.T."/>
            <person name="Winkler M.E."/>
        </authorList>
    </citation>
    <scope>NUCLEOTIDE SEQUENCE</scope>
</reference>
<accession>A0A381WFK5</accession>
<keyword evidence="2" id="KW-1133">Transmembrane helix</keyword>
<feature type="compositionally biased region" description="Basic and acidic residues" evidence="1">
    <location>
        <begin position="46"/>
        <end position="58"/>
    </location>
</feature>
<protein>
    <submittedName>
        <fullName evidence="3">Uncharacterized protein</fullName>
    </submittedName>
</protein>
<feature type="transmembrane region" description="Helical" evidence="2">
    <location>
        <begin position="100"/>
        <end position="122"/>
    </location>
</feature>
<name>A0A381WFK5_9ZZZZ</name>
<dbReference type="EMBL" id="UINC01011642">
    <property type="protein sequence ID" value="SVA51255.1"/>
    <property type="molecule type" value="Genomic_DNA"/>
</dbReference>
<feature type="non-terminal residue" evidence="3">
    <location>
        <position position="1"/>
    </location>
</feature>
<evidence type="ECO:0000256" key="1">
    <source>
        <dbReference type="SAM" id="MobiDB-lite"/>
    </source>
</evidence>
<dbReference type="AlphaFoldDB" id="A0A381WFK5"/>
<keyword evidence="2" id="KW-0472">Membrane</keyword>
<proteinExistence type="predicted"/>
<feature type="region of interest" description="Disordered" evidence="1">
    <location>
        <begin position="46"/>
        <end position="74"/>
    </location>
</feature>
<sequence>VETINCTHVEPNGKACRRVAYRNLFYCHAHRHLYPDAKTRTDYVTRPKTWSEREEKHSPKSYRYGDAGTPGDVHTRISYRKQDADKGDERPEASTDPPPLLLIIGVIFAFWIFIKLAEAGFFDNMPSGNSCNGDICGLCLAPFAAGGAALSRSSTGKFTHDPSTPLQRHHTSLAKVTHCLHMDSLNGKKCRRMVMRQSGLCYQHQDSDAAEVFLEAIGRDASGDVLRYNVDGANKAVSSKDIDGLVEDLGKAKKFWVVDLGIDETEFVQFTYDGDIDDDGQRDGTEVFEHWRGGKMVSRVLSVPGMPKVRAIDRLRSMLTGEEPDLPENHACEETGYCEFDETGRCYYCFTYSPDWDNRSE</sequence>